<proteinExistence type="predicted"/>
<dbReference type="OrthoDB" id="5842672at2759"/>
<accession>A0A3P7IMA4</accession>
<name>A0A3P7IMA4_STRVU</name>
<evidence type="ECO:0000313" key="1">
    <source>
        <dbReference type="EMBL" id="VDM68039.1"/>
    </source>
</evidence>
<evidence type="ECO:0000313" key="2">
    <source>
        <dbReference type="Proteomes" id="UP000270094"/>
    </source>
</evidence>
<gene>
    <name evidence="1" type="ORF">SVUK_LOCUS3037</name>
</gene>
<dbReference type="EMBL" id="UYYB01007431">
    <property type="protein sequence ID" value="VDM68039.1"/>
    <property type="molecule type" value="Genomic_DNA"/>
</dbReference>
<dbReference type="Proteomes" id="UP000270094">
    <property type="component" value="Unassembled WGS sequence"/>
</dbReference>
<protein>
    <submittedName>
        <fullName evidence="1">Uncharacterized protein</fullName>
    </submittedName>
</protein>
<reference evidence="1 2" key="1">
    <citation type="submission" date="2018-11" db="EMBL/GenBank/DDBJ databases">
        <authorList>
            <consortium name="Pathogen Informatics"/>
        </authorList>
    </citation>
    <scope>NUCLEOTIDE SEQUENCE [LARGE SCALE GENOMIC DNA]</scope>
</reference>
<dbReference type="AlphaFoldDB" id="A0A3P7IMA4"/>
<keyword evidence="2" id="KW-1185">Reference proteome</keyword>
<sequence>MLEEGEKSYDGVRLEELLTTCDWSIEEDPTMDYSAYQRTESLCGDDVEGTRRSREVDRTASQSEEDLVHEERFLRASGNGIRGLSNCGDVFLRVFRTFSEHGERSEGRTKQEAKSSLAAWAAFGPLKEATDQLADPELRVHLFDSTVLPALCYAAETWPNTVATSKTLRTTHRALERRLLKFNRRTQHLVDFAVRI</sequence>
<organism evidence="1 2">
    <name type="scientific">Strongylus vulgaris</name>
    <name type="common">Blood worm</name>
    <dbReference type="NCBI Taxonomy" id="40348"/>
    <lineage>
        <taxon>Eukaryota</taxon>
        <taxon>Metazoa</taxon>
        <taxon>Ecdysozoa</taxon>
        <taxon>Nematoda</taxon>
        <taxon>Chromadorea</taxon>
        <taxon>Rhabditida</taxon>
        <taxon>Rhabditina</taxon>
        <taxon>Rhabditomorpha</taxon>
        <taxon>Strongyloidea</taxon>
        <taxon>Strongylidae</taxon>
        <taxon>Strongylus</taxon>
    </lineage>
</organism>